<evidence type="ECO:0000313" key="2">
    <source>
        <dbReference type="EMBL" id="KAH9331085.1"/>
    </source>
</evidence>
<feature type="region of interest" description="Disordered" evidence="1">
    <location>
        <begin position="133"/>
        <end position="187"/>
    </location>
</feature>
<organism evidence="2 3">
    <name type="scientific">Taxus chinensis</name>
    <name type="common">Chinese yew</name>
    <name type="synonym">Taxus wallichiana var. chinensis</name>
    <dbReference type="NCBI Taxonomy" id="29808"/>
    <lineage>
        <taxon>Eukaryota</taxon>
        <taxon>Viridiplantae</taxon>
        <taxon>Streptophyta</taxon>
        <taxon>Embryophyta</taxon>
        <taxon>Tracheophyta</taxon>
        <taxon>Spermatophyta</taxon>
        <taxon>Pinopsida</taxon>
        <taxon>Pinidae</taxon>
        <taxon>Conifers II</taxon>
        <taxon>Cupressales</taxon>
        <taxon>Taxaceae</taxon>
        <taxon>Taxus</taxon>
    </lineage>
</organism>
<keyword evidence="3" id="KW-1185">Reference proteome</keyword>
<sequence length="187" mass="21607">MQLDLEISNWTSTDLSTYPPYVAVREKFRQLLPCFSNVVDRRRTFQFERPSMMKLFIAHSNANVFTHVVAVVYMLRGVLPMVFARCDNYHTLLLIKHESWNIVMPIYLIEDVQNEQYLPYEVDSSEWESSWKSCEQPMKEGTTTADSGPKVTPFLEPSPLRAKKSTNGPPTKDLPPEEGSVDRLFVE</sequence>
<protein>
    <submittedName>
        <fullName evidence="2">Uncharacterized protein</fullName>
    </submittedName>
</protein>
<reference evidence="2 3" key="1">
    <citation type="journal article" date="2021" name="Nat. Plants">
        <title>The Taxus genome provides insights into paclitaxel biosynthesis.</title>
        <authorList>
            <person name="Xiong X."/>
            <person name="Gou J."/>
            <person name="Liao Q."/>
            <person name="Li Y."/>
            <person name="Zhou Q."/>
            <person name="Bi G."/>
            <person name="Li C."/>
            <person name="Du R."/>
            <person name="Wang X."/>
            <person name="Sun T."/>
            <person name="Guo L."/>
            <person name="Liang H."/>
            <person name="Lu P."/>
            <person name="Wu Y."/>
            <person name="Zhang Z."/>
            <person name="Ro D.K."/>
            <person name="Shang Y."/>
            <person name="Huang S."/>
            <person name="Yan J."/>
        </authorList>
    </citation>
    <scope>NUCLEOTIDE SEQUENCE [LARGE SCALE GENOMIC DNA]</scope>
    <source>
        <strain evidence="2">Ta-2019</strain>
    </source>
</reference>
<dbReference type="EMBL" id="JAHRHJ020000001">
    <property type="protein sequence ID" value="KAH9331085.1"/>
    <property type="molecule type" value="Genomic_DNA"/>
</dbReference>
<feature type="non-terminal residue" evidence="2">
    <location>
        <position position="187"/>
    </location>
</feature>
<dbReference type="AlphaFoldDB" id="A0AA38LQK2"/>
<evidence type="ECO:0000313" key="3">
    <source>
        <dbReference type="Proteomes" id="UP000824469"/>
    </source>
</evidence>
<name>A0AA38LQK2_TAXCH</name>
<proteinExistence type="predicted"/>
<evidence type="ECO:0000256" key="1">
    <source>
        <dbReference type="SAM" id="MobiDB-lite"/>
    </source>
</evidence>
<accession>A0AA38LQK2</accession>
<dbReference type="Proteomes" id="UP000824469">
    <property type="component" value="Unassembled WGS sequence"/>
</dbReference>
<comment type="caution">
    <text evidence="2">The sequence shown here is derived from an EMBL/GenBank/DDBJ whole genome shotgun (WGS) entry which is preliminary data.</text>
</comment>
<gene>
    <name evidence="2" type="ORF">KI387_003193</name>
</gene>